<dbReference type="Gramene" id="OE9A106917T1">
    <property type="protein sequence ID" value="OE9A106917C1"/>
    <property type="gene ID" value="OE9A106917"/>
</dbReference>
<organism evidence="1 2">
    <name type="scientific">Olea europaea subsp. europaea</name>
    <dbReference type="NCBI Taxonomy" id="158383"/>
    <lineage>
        <taxon>Eukaryota</taxon>
        <taxon>Viridiplantae</taxon>
        <taxon>Streptophyta</taxon>
        <taxon>Embryophyta</taxon>
        <taxon>Tracheophyta</taxon>
        <taxon>Spermatophyta</taxon>
        <taxon>Magnoliopsida</taxon>
        <taxon>eudicotyledons</taxon>
        <taxon>Gunneridae</taxon>
        <taxon>Pentapetalae</taxon>
        <taxon>asterids</taxon>
        <taxon>lamiids</taxon>
        <taxon>Lamiales</taxon>
        <taxon>Oleaceae</taxon>
        <taxon>Oleeae</taxon>
        <taxon>Olea</taxon>
    </lineage>
</organism>
<dbReference type="AlphaFoldDB" id="A0A8S0QFN2"/>
<proteinExistence type="predicted"/>
<protein>
    <submittedName>
        <fullName evidence="1">Uncharacterized protein</fullName>
    </submittedName>
</protein>
<comment type="caution">
    <text evidence="1">The sequence shown here is derived from an EMBL/GenBank/DDBJ whole genome shotgun (WGS) entry which is preliminary data.</text>
</comment>
<sequence>MCYHGATKETGTCLMGNRNGDAMTRKAADELSNTEAEKLVSQLKPAKAVMDDEAIGSRSEVEGASGDVRRAVMVGDILPFKAASVSELMGVGCGRRGLGSGLVRVIGWV</sequence>
<evidence type="ECO:0000313" key="2">
    <source>
        <dbReference type="Proteomes" id="UP000594638"/>
    </source>
</evidence>
<dbReference type="EMBL" id="CACTIH010001825">
    <property type="protein sequence ID" value="CAA2964535.1"/>
    <property type="molecule type" value="Genomic_DNA"/>
</dbReference>
<dbReference type="Proteomes" id="UP000594638">
    <property type="component" value="Unassembled WGS sequence"/>
</dbReference>
<reference evidence="1 2" key="1">
    <citation type="submission" date="2019-12" db="EMBL/GenBank/DDBJ databases">
        <authorList>
            <person name="Alioto T."/>
            <person name="Alioto T."/>
            <person name="Gomez Garrido J."/>
        </authorList>
    </citation>
    <scope>NUCLEOTIDE SEQUENCE [LARGE SCALE GENOMIC DNA]</scope>
</reference>
<keyword evidence="2" id="KW-1185">Reference proteome</keyword>
<gene>
    <name evidence="1" type="ORF">OLEA9_A106917</name>
</gene>
<accession>A0A8S0QFN2</accession>
<evidence type="ECO:0000313" key="1">
    <source>
        <dbReference type="EMBL" id="CAA2964535.1"/>
    </source>
</evidence>
<name>A0A8S0QFN2_OLEEU</name>